<evidence type="ECO:0000256" key="10">
    <source>
        <dbReference type="ARBA" id="ARBA00023136"/>
    </source>
</evidence>
<feature type="transmembrane region" description="Helical" evidence="14">
    <location>
        <begin position="396"/>
        <end position="415"/>
    </location>
</feature>
<feature type="region of interest" description="Disordered" evidence="13">
    <location>
        <begin position="724"/>
        <end position="747"/>
    </location>
</feature>
<dbReference type="FunFam" id="1.10.287.70:FF:000016">
    <property type="entry name" value="Putative potassium voltage-gated channel subfamily KQT member 2"/>
    <property type="match status" value="1"/>
</dbReference>
<feature type="domain" description="Ion transport" evidence="15">
    <location>
        <begin position="324"/>
        <end position="582"/>
    </location>
</feature>
<evidence type="ECO:0000256" key="3">
    <source>
        <dbReference type="ARBA" id="ARBA00022475"/>
    </source>
</evidence>
<keyword evidence="9" id="KW-0406">Ion transport</keyword>
<dbReference type="FunFam" id="1.20.120.350:FF:000017">
    <property type="entry name" value="potassium voltage-gated channel subfamily KQT member 1"/>
    <property type="match status" value="1"/>
</dbReference>
<gene>
    <name evidence="17" type="ORF">QVE165_LOCUS20189</name>
</gene>
<evidence type="ECO:0000256" key="7">
    <source>
        <dbReference type="ARBA" id="ARBA00022958"/>
    </source>
</evidence>
<comment type="subcellular location">
    <subcellularLocation>
        <location evidence="1">Cell membrane</location>
        <topology evidence="1">Multi-pass membrane protein</topology>
    </subcellularLocation>
</comment>
<feature type="compositionally biased region" description="Basic and acidic residues" evidence="13">
    <location>
        <begin position="117"/>
        <end position="129"/>
    </location>
</feature>
<dbReference type="GO" id="GO:0005249">
    <property type="term" value="F:voltage-gated potassium channel activity"/>
    <property type="evidence" value="ECO:0007669"/>
    <property type="project" value="InterPro"/>
</dbReference>
<feature type="region of interest" description="Disordered" evidence="13">
    <location>
        <begin position="1"/>
        <end position="59"/>
    </location>
</feature>
<evidence type="ECO:0000256" key="11">
    <source>
        <dbReference type="ARBA" id="ARBA00023303"/>
    </source>
</evidence>
<dbReference type="Gene3D" id="1.20.120.350">
    <property type="entry name" value="Voltage-gated potassium channels. Chain C"/>
    <property type="match status" value="1"/>
</dbReference>
<sequence>MSILTNNTNSKIYEKNENKNEDDNEDEDDDEDDDDETKELVSIRIEDNQESQQQQTSVTTLRSILRKRTEKKLSIDDYSNVQQTSIIADQNVNNDDERDSDYTGDESEEESNGSSKSIEEESKNNEQKQQHYQHCSNYTRHQQKDQFFRTSPSTSLDFPLEITRTETGITKIETVTSTAKTFNGNDQSPSRTTCVTFTKDQPIIIRRSSSTSQIIGLEVQPRSSVTYINMKDDLSITMPITTTTGSSSTLGAEFRPVYVSPLKYRPLVGLSANDSRFLLEKRVSLLGKPLVFHPIHKRSPSYRRRQLQIHNFLERPHGCKAIVYHSFVFLSVFLCLFLSVVVTMPNYESIASTVLLQSEILVVIWLGIELSLRVWSAGCRSRYQTLMGRLRFMKKPFCALDFTVIVATVLTLFLNSRTGNGVFAASALRGLRFFQILRMLRMDRRGGTWKLLGSVVYAHRQELITTIYIGFLVLIFSSFIMFLVEKDSYVEPSKIIITNETTIITADMLANLIDTDRHKFETFADALWWGIITLCTVGYGDKVPSSYAGKFVAAICSFIGISFFALPAGILGSGFALKVQQQQRQKHYKRRKIPAVLLIQNLWRVYAADEKSLSKATWKVHVRPPRRHEPKSSSSTQSNTHPPYENLCLYIYLHRFILSRSSSSKMRNNPSFLNRVSFRRRPTTTTRETSLTVQNNLRLSNSLNIKLGPNSTVAAMRSCMDTLSETANMTPPPTITGPHEGSSSDNEEDRLYYANDVQSLTTAHRHAIRFIRKIKFFVSRRKFREALRPYDVTDVIEQYSTGNVDMLARMKYLQLRLDKVLGISKSVDSYESGPSLASRICKIETQVDSLNLKVDQLCQLATTVLERGVQQQVSTPGPILEPIIPIIRNRIRTGNRYRIYRCRQRRTHPQTSTPISIPSEPSPPSVVTPMTRTLSETNVLESSVPQSSTPRNYSRESLMSLYWLFQDNINPSSDPNV</sequence>
<keyword evidence="18" id="KW-1185">Reference proteome</keyword>
<feature type="compositionally biased region" description="Basic and acidic residues" evidence="13">
    <location>
        <begin position="38"/>
        <end position="47"/>
    </location>
</feature>
<dbReference type="EMBL" id="CAJNOM010000126">
    <property type="protein sequence ID" value="CAF1098976.1"/>
    <property type="molecule type" value="Genomic_DNA"/>
</dbReference>
<feature type="transmembrane region" description="Helical" evidence="14">
    <location>
        <begin position="551"/>
        <end position="577"/>
    </location>
</feature>
<feature type="domain" description="Potassium channel voltage dependent KCNQ C-terminal" evidence="16">
    <location>
        <begin position="741"/>
        <end position="867"/>
    </location>
</feature>
<keyword evidence="2" id="KW-0813">Transport</keyword>
<feature type="compositionally biased region" description="Polar residues" evidence="13">
    <location>
        <begin position="1"/>
        <end position="11"/>
    </location>
</feature>
<keyword evidence="4" id="KW-0633">Potassium transport</keyword>
<keyword evidence="5 14" id="KW-0812">Transmembrane</keyword>
<dbReference type="Pfam" id="PF00520">
    <property type="entry name" value="Ion_trans"/>
    <property type="match status" value="1"/>
</dbReference>
<evidence type="ECO:0000256" key="4">
    <source>
        <dbReference type="ARBA" id="ARBA00022538"/>
    </source>
</evidence>
<feature type="region of interest" description="Disordered" evidence="13">
    <location>
        <begin position="620"/>
        <end position="640"/>
    </location>
</feature>
<dbReference type="PRINTS" id="PR00169">
    <property type="entry name" value="KCHANNEL"/>
</dbReference>
<dbReference type="PANTHER" id="PTHR47735:SF9">
    <property type="entry name" value="POTASSIUM VOLTAGE-GATED CHANNEL SUBFAMILY KQT MEMBER 4-LIKE ISOFORM X1"/>
    <property type="match status" value="1"/>
</dbReference>
<feature type="compositionally biased region" description="Acidic residues" evidence="13">
    <location>
        <begin position="22"/>
        <end position="37"/>
    </location>
</feature>
<dbReference type="InterPro" id="IPR027359">
    <property type="entry name" value="Volt_channel_dom_sf"/>
</dbReference>
<evidence type="ECO:0000256" key="14">
    <source>
        <dbReference type="SAM" id="Phobius"/>
    </source>
</evidence>
<keyword evidence="7" id="KW-0630">Potassium</keyword>
<evidence type="ECO:0000313" key="18">
    <source>
        <dbReference type="Proteomes" id="UP000663832"/>
    </source>
</evidence>
<feature type="compositionally biased region" description="Low complexity" evidence="13">
    <location>
        <begin position="50"/>
        <end position="59"/>
    </location>
</feature>
<dbReference type="Proteomes" id="UP000663832">
    <property type="component" value="Unassembled WGS sequence"/>
</dbReference>
<dbReference type="AlphaFoldDB" id="A0A814NWD7"/>
<evidence type="ECO:0000256" key="12">
    <source>
        <dbReference type="ARBA" id="ARBA00034430"/>
    </source>
</evidence>
<organism evidence="17 18">
    <name type="scientific">Adineta steineri</name>
    <dbReference type="NCBI Taxonomy" id="433720"/>
    <lineage>
        <taxon>Eukaryota</taxon>
        <taxon>Metazoa</taxon>
        <taxon>Spiralia</taxon>
        <taxon>Gnathifera</taxon>
        <taxon>Rotifera</taxon>
        <taxon>Eurotatoria</taxon>
        <taxon>Bdelloidea</taxon>
        <taxon>Adinetida</taxon>
        <taxon>Adinetidae</taxon>
        <taxon>Adineta</taxon>
    </lineage>
</organism>
<feature type="region of interest" description="Disordered" evidence="13">
    <location>
        <begin position="905"/>
        <end position="929"/>
    </location>
</feature>
<evidence type="ECO:0000313" key="17">
    <source>
        <dbReference type="EMBL" id="CAF1098976.1"/>
    </source>
</evidence>
<accession>A0A814NWD7</accession>
<keyword evidence="11" id="KW-0407">Ion channel</keyword>
<dbReference type="Gene3D" id="1.10.287.70">
    <property type="match status" value="1"/>
</dbReference>
<dbReference type="Pfam" id="PF03520">
    <property type="entry name" value="KCNQ_channel"/>
    <property type="match status" value="1"/>
</dbReference>
<feature type="compositionally biased region" description="Acidic residues" evidence="13">
    <location>
        <begin position="94"/>
        <end position="111"/>
    </location>
</feature>
<dbReference type="InterPro" id="IPR005821">
    <property type="entry name" value="Ion_trans_dom"/>
</dbReference>
<evidence type="ECO:0000259" key="15">
    <source>
        <dbReference type="Pfam" id="PF00520"/>
    </source>
</evidence>
<evidence type="ECO:0000259" key="16">
    <source>
        <dbReference type="Pfam" id="PF03520"/>
    </source>
</evidence>
<dbReference type="InterPro" id="IPR013821">
    <property type="entry name" value="K_chnl_volt-dep_KCNQ_C"/>
</dbReference>
<dbReference type="Gene3D" id="6.10.140.1910">
    <property type="match status" value="2"/>
</dbReference>
<keyword evidence="6" id="KW-0851">Voltage-gated channel</keyword>
<proteinExistence type="predicted"/>
<evidence type="ECO:0000256" key="8">
    <source>
        <dbReference type="ARBA" id="ARBA00022989"/>
    </source>
</evidence>
<feature type="compositionally biased region" description="Basic and acidic residues" evidence="13">
    <location>
        <begin position="12"/>
        <end position="21"/>
    </location>
</feature>
<feature type="compositionally biased region" description="Low complexity" evidence="13">
    <location>
        <begin position="909"/>
        <end position="919"/>
    </location>
</feature>
<dbReference type="InterPro" id="IPR003937">
    <property type="entry name" value="K_chnl_volt-dep_KCNQ"/>
</dbReference>
<feature type="compositionally biased region" description="Basic residues" evidence="13">
    <location>
        <begin position="620"/>
        <end position="629"/>
    </location>
</feature>
<dbReference type="SUPFAM" id="SSF81324">
    <property type="entry name" value="Voltage-gated potassium channels"/>
    <property type="match status" value="1"/>
</dbReference>
<evidence type="ECO:0000256" key="13">
    <source>
        <dbReference type="SAM" id="MobiDB-lite"/>
    </source>
</evidence>
<reference evidence="17" key="1">
    <citation type="submission" date="2021-02" db="EMBL/GenBank/DDBJ databases">
        <authorList>
            <person name="Nowell W R."/>
        </authorList>
    </citation>
    <scope>NUCLEOTIDE SEQUENCE</scope>
</reference>
<evidence type="ECO:0000256" key="1">
    <source>
        <dbReference type="ARBA" id="ARBA00004651"/>
    </source>
</evidence>
<comment type="caution">
    <text evidence="17">The sequence shown here is derived from an EMBL/GenBank/DDBJ whole genome shotgun (WGS) entry which is preliminary data.</text>
</comment>
<feature type="region of interest" description="Disordered" evidence="13">
    <location>
        <begin position="86"/>
        <end position="133"/>
    </location>
</feature>
<feature type="transmembrane region" description="Helical" evidence="14">
    <location>
        <begin position="354"/>
        <end position="375"/>
    </location>
</feature>
<evidence type="ECO:0000256" key="5">
    <source>
        <dbReference type="ARBA" id="ARBA00022692"/>
    </source>
</evidence>
<keyword evidence="10 14" id="KW-0472">Membrane</keyword>
<feature type="transmembrane region" description="Helical" evidence="14">
    <location>
        <begin position="322"/>
        <end position="342"/>
    </location>
</feature>
<evidence type="ECO:0000256" key="9">
    <source>
        <dbReference type="ARBA" id="ARBA00023065"/>
    </source>
</evidence>
<dbReference type="OrthoDB" id="8879391at2759"/>
<keyword evidence="3" id="KW-1003">Cell membrane</keyword>
<evidence type="ECO:0000256" key="2">
    <source>
        <dbReference type="ARBA" id="ARBA00022448"/>
    </source>
</evidence>
<dbReference type="PRINTS" id="PR01459">
    <property type="entry name" value="KCNQCHANNEL"/>
</dbReference>
<evidence type="ECO:0000256" key="6">
    <source>
        <dbReference type="ARBA" id="ARBA00022882"/>
    </source>
</evidence>
<feature type="transmembrane region" description="Helical" evidence="14">
    <location>
        <begin position="461"/>
        <end position="484"/>
    </location>
</feature>
<name>A0A814NWD7_9BILA</name>
<dbReference type="PANTHER" id="PTHR47735">
    <property type="entry name" value="POTASSIUM VOLTAGE-GATED CHANNEL SUBFAMILY KQT MEMBER 4"/>
    <property type="match status" value="1"/>
</dbReference>
<protein>
    <submittedName>
        <fullName evidence="17">Uncharacterized protein</fullName>
    </submittedName>
</protein>
<comment type="catalytic activity">
    <reaction evidence="12">
        <text>K(+)(in) = K(+)(out)</text>
        <dbReference type="Rhea" id="RHEA:29463"/>
        <dbReference type="ChEBI" id="CHEBI:29103"/>
    </reaction>
</comment>
<keyword evidence="8 14" id="KW-1133">Transmembrane helix</keyword>
<dbReference type="GO" id="GO:0008076">
    <property type="term" value="C:voltage-gated potassium channel complex"/>
    <property type="evidence" value="ECO:0007669"/>
    <property type="project" value="TreeGrafter"/>
</dbReference>